<comment type="similarity">
    <text evidence="1">Belongs to the non-flavoprotein flavin reductase family.</text>
</comment>
<gene>
    <name evidence="4" type="ORF">METZ01_LOCUS16465</name>
</gene>
<dbReference type="InterPro" id="IPR012349">
    <property type="entry name" value="Split_barrel_FMN-bd"/>
</dbReference>
<dbReference type="GO" id="GO:0042602">
    <property type="term" value="F:riboflavin reductase (NADPH) activity"/>
    <property type="evidence" value="ECO:0007669"/>
    <property type="project" value="TreeGrafter"/>
</dbReference>
<reference evidence="4" key="1">
    <citation type="submission" date="2018-05" db="EMBL/GenBank/DDBJ databases">
        <authorList>
            <person name="Lanie J.A."/>
            <person name="Ng W.-L."/>
            <person name="Kazmierczak K.M."/>
            <person name="Andrzejewski T.M."/>
            <person name="Davidsen T.M."/>
            <person name="Wayne K.J."/>
            <person name="Tettelin H."/>
            <person name="Glass J.I."/>
            <person name="Rusch D."/>
            <person name="Podicherti R."/>
            <person name="Tsui H.-C.T."/>
            <person name="Winkler M.E."/>
        </authorList>
    </citation>
    <scope>NUCLEOTIDE SEQUENCE</scope>
</reference>
<sequence length="157" mass="16714">MDSQKFREGMSQFATGVVVVTGIESGSLVGFAAQSFVSLSLEPPLVSISPQIASTSWPRIREGRDFCINILGEGQDNVSEAFAVVGEVAAIGWQPSGASGMPVLEGSIAHIDCRLRTEHEAGDHTIVIADVVDLEVHDQTSRPLVYFRGSYGGFSSD</sequence>
<evidence type="ECO:0000313" key="4">
    <source>
        <dbReference type="EMBL" id="SUZ63611.1"/>
    </source>
</evidence>
<name>A0A381P9J3_9ZZZZ</name>
<accession>A0A381P9J3</accession>
<dbReference type="SMART" id="SM00903">
    <property type="entry name" value="Flavin_Reduct"/>
    <property type="match status" value="1"/>
</dbReference>
<protein>
    <recommendedName>
        <fullName evidence="3">Flavin reductase like domain-containing protein</fullName>
    </recommendedName>
</protein>
<dbReference type="InterPro" id="IPR050268">
    <property type="entry name" value="NADH-dep_flavin_reductase"/>
</dbReference>
<evidence type="ECO:0000256" key="2">
    <source>
        <dbReference type="ARBA" id="ARBA00023002"/>
    </source>
</evidence>
<dbReference type="PANTHER" id="PTHR30466:SF11">
    <property type="entry name" value="FLAVIN-DEPENDENT MONOOXYGENASE, REDUCTASE SUBUNIT HSAB"/>
    <property type="match status" value="1"/>
</dbReference>
<evidence type="ECO:0000256" key="1">
    <source>
        <dbReference type="ARBA" id="ARBA00008898"/>
    </source>
</evidence>
<feature type="domain" description="Flavin reductase like" evidence="3">
    <location>
        <begin position="10"/>
        <end position="153"/>
    </location>
</feature>
<dbReference type="Gene3D" id="2.30.110.10">
    <property type="entry name" value="Electron Transport, Fmn-binding Protein, Chain A"/>
    <property type="match status" value="1"/>
</dbReference>
<dbReference type="AlphaFoldDB" id="A0A381P9J3"/>
<dbReference type="SUPFAM" id="SSF50475">
    <property type="entry name" value="FMN-binding split barrel"/>
    <property type="match status" value="1"/>
</dbReference>
<dbReference type="GO" id="GO:0010181">
    <property type="term" value="F:FMN binding"/>
    <property type="evidence" value="ECO:0007669"/>
    <property type="project" value="InterPro"/>
</dbReference>
<keyword evidence="2" id="KW-0560">Oxidoreductase</keyword>
<dbReference type="PANTHER" id="PTHR30466">
    <property type="entry name" value="FLAVIN REDUCTASE"/>
    <property type="match status" value="1"/>
</dbReference>
<proteinExistence type="inferred from homology"/>
<evidence type="ECO:0000259" key="3">
    <source>
        <dbReference type="SMART" id="SM00903"/>
    </source>
</evidence>
<dbReference type="InterPro" id="IPR002563">
    <property type="entry name" value="Flavin_Rdtase-like_dom"/>
</dbReference>
<organism evidence="4">
    <name type="scientific">marine metagenome</name>
    <dbReference type="NCBI Taxonomy" id="408172"/>
    <lineage>
        <taxon>unclassified sequences</taxon>
        <taxon>metagenomes</taxon>
        <taxon>ecological metagenomes</taxon>
    </lineage>
</organism>
<dbReference type="Pfam" id="PF01613">
    <property type="entry name" value="Flavin_Reduct"/>
    <property type="match status" value="1"/>
</dbReference>
<dbReference type="EMBL" id="UINC01000920">
    <property type="protein sequence ID" value="SUZ63611.1"/>
    <property type="molecule type" value="Genomic_DNA"/>
</dbReference>